<accession>A0AAV9AP82</accession>
<dbReference type="PROSITE" id="PS50920">
    <property type="entry name" value="SOLCAR"/>
    <property type="match status" value="1"/>
</dbReference>
<keyword evidence="12" id="KW-1185">Reference proteome</keyword>
<evidence type="ECO:0000256" key="2">
    <source>
        <dbReference type="ARBA" id="ARBA00006375"/>
    </source>
</evidence>
<keyword evidence="3 9" id="KW-0813">Transport</keyword>
<comment type="subcellular location">
    <subcellularLocation>
        <location evidence="1">Membrane</location>
        <topology evidence="1">Multi-pass membrane protein</topology>
    </subcellularLocation>
</comment>
<dbReference type="SUPFAM" id="SSF103506">
    <property type="entry name" value="Mitochondrial carrier"/>
    <property type="match status" value="1"/>
</dbReference>
<reference evidence="11" key="1">
    <citation type="journal article" date="2023" name="Nat. Commun.">
        <title>Diploid and tetraploid genomes of Acorus and the evolution of monocots.</title>
        <authorList>
            <person name="Ma L."/>
            <person name="Liu K.W."/>
            <person name="Li Z."/>
            <person name="Hsiao Y.Y."/>
            <person name="Qi Y."/>
            <person name="Fu T."/>
            <person name="Tang G.D."/>
            <person name="Zhang D."/>
            <person name="Sun W.H."/>
            <person name="Liu D.K."/>
            <person name="Li Y."/>
            <person name="Chen G.Z."/>
            <person name="Liu X.D."/>
            <person name="Liao X.Y."/>
            <person name="Jiang Y.T."/>
            <person name="Yu X."/>
            <person name="Hao Y."/>
            <person name="Huang J."/>
            <person name="Zhao X.W."/>
            <person name="Ke S."/>
            <person name="Chen Y.Y."/>
            <person name="Wu W.L."/>
            <person name="Hsu J.L."/>
            <person name="Lin Y.F."/>
            <person name="Huang M.D."/>
            <person name="Li C.Y."/>
            <person name="Huang L."/>
            <person name="Wang Z.W."/>
            <person name="Zhao X."/>
            <person name="Zhong W.Y."/>
            <person name="Peng D.H."/>
            <person name="Ahmad S."/>
            <person name="Lan S."/>
            <person name="Zhang J.S."/>
            <person name="Tsai W.C."/>
            <person name="Van de Peer Y."/>
            <person name="Liu Z.J."/>
        </authorList>
    </citation>
    <scope>NUCLEOTIDE SEQUENCE</scope>
    <source>
        <strain evidence="11">SCP</strain>
    </source>
</reference>
<keyword evidence="7 8" id="KW-0472">Membrane</keyword>
<dbReference type="GO" id="GO:0016020">
    <property type="term" value="C:membrane"/>
    <property type="evidence" value="ECO:0007669"/>
    <property type="project" value="UniProtKB-SubCell"/>
</dbReference>
<dbReference type="AlphaFoldDB" id="A0AAV9AP82"/>
<keyword evidence="5" id="KW-0677">Repeat</keyword>
<keyword evidence="4 8" id="KW-0812">Transmembrane</keyword>
<feature type="compositionally biased region" description="Basic and acidic residues" evidence="10">
    <location>
        <begin position="133"/>
        <end position="145"/>
    </location>
</feature>
<dbReference type="InterPro" id="IPR050391">
    <property type="entry name" value="Mito_Metabolite_Transporter"/>
</dbReference>
<evidence type="ECO:0000256" key="3">
    <source>
        <dbReference type="ARBA" id="ARBA00022448"/>
    </source>
</evidence>
<comment type="similarity">
    <text evidence="2 9">Belongs to the mitochondrial carrier (TC 2.A.29) family.</text>
</comment>
<evidence type="ECO:0000256" key="6">
    <source>
        <dbReference type="ARBA" id="ARBA00022989"/>
    </source>
</evidence>
<sequence>MVRRRHSFSSGKTKMNSNLSSIDERHVIKVRLQMQLVGQRGQLTGMGKLFAEITRTEGAGALYLGLAPALTRSILYGGLRLGLYEPCKYVCEVTVGSTNFLVKVASGAFSGAIATALTNPTEIMKQHQVTSKEAVKHEVGKKQEDASMYESEP</sequence>
<evidence type="ECO:0000256" key="9">
    <source>
        <dbReference type="RuleBase" id="RU000488"/>
    </source>
</evidence>
<dbReference type="Gene3D" id="1.50.40.10">
    <property type="entry name" value="Mitochondrial carrier domain"/>
    <property type="match status" value="1"/>
</dbReference>
<dbReference type="InterPro" id="IPR018108">
    <property type="entry name" value="MCP_transmembrane"/>
</dbReference>
<organism evidence="11 12">
    <name type="scientific">Acorus gramineus</name>
    <name type="common">Dwarf sweet flag</name>
    <dbReference type="NCBI Taxonomy" id="55184"/>
    <lineage>
        <taxon>Eukaryota</taxon>
        <taxon>Viridiplantae</taxon>
        <taxon>Streptophyta</taxon>
        <taxon>Embryophyta</taxon>
        <taxon>Tracheophyta</taxon>
        <taxon>Spermatophyta</taxon>
        <taxon>Magnoliopsida</taxon>
        <taxon>Liliopsida</taxon>
        <taxon>Acoraceae</taxon>
        <taxon>Acorus</taxon>
    </lineage>
</organism>
<proteinExistence type="inferred from homology"/>
<dbReference type="InterPro" id="IPR023395">
    <property type="entry name" value="MCP_dom_sf"/>
</dbReference>
<evidence type="ECO:0000256" key="4">
    <source>
        <dbReference type="ARBA" id="ARBA00022692"/>
    </source>
</evidence>
<evidence type="ECO:0000313" key="11">
    <source>
        <dbReference type="EMBL" id="KAK1265984.1"/>
    </source>
</evidence>
<evidence type="ECO:0000256" key="8">
    <source>
        <dbReference type="PROSITE-ProRule" id="PRU00282"/>
    </source>
</evidence>
<feature type="repeat" description="Solcar" evidence="8">
    <location>
        <begin position="5"/>
        <end position="90"/>
    </location>
</feature>
<evidence type="ECO:0000313" key="12">
    <source>
        <dbReference type="Proteomes" id="UP001179952"/>
    </source>
</evidence>
<evidence type="ECO:0000256" key="5">
    <source>
        <dbReference type="ARBA" id="ARBA00022737"/>
    </source>
</evidence>
<dbReference type="Proteomes" id="UP001179952">
    <property type="component" value="Unassembled WGS sequence"/>
</dbReference>
<dbReference type="EMBL" id="JAUJYN010000007">
    <property type="protein sequence ID" value="KAK1265984.1"/>
    <property type="molecule type" value="Genomic_DNA"/>
</dbReference>
<dbReference type="PANTHER" id="PTHR45618">
    <property type="entry name" value="MITOCHONDRIAL DICARBOXYLATE CARRIER-RELATED"/>
    <property type="match status" value="1"/>
</dbReference>
<name>A0AAV9AP82_ACOGR</name>
<gene>
    <name evidence="11" type="ORF">QJS04_geneDACA000687</name>
</gene>
<evidence type="ECO:0000256" key="7">
    <source>
        <dbReference type="ARBA" id="ARBA00023136"/>
    </source>
</evidence>
<reference evidence="11" key="2">
    <citation type="submission" date="2023-06" db="EMBL/GenBank/DDBJ databases">
        <authorList>
            <person name="Ma L."/>
            <person name="Liu K.-W."/>
            <person name="Li Z."/>
            <person name="Hsiao Y.-Y."/>
            <person name="Qi Y."/>
            <person name="Fu T."/>
            <person name="Tang G."/>
            <person name="Zhang D."/>
            <person name="Sun W.-H."/>
            <person name="Liu D.-K."/>
            <person name="Li Y."/>
            <person name="Chen G.-Z."/>
            <person name="Liu X.-D."/>
            <person name="Liao X.-Y."/>
            <person name="Jiang Y.-T."/>
            <person name="Yu X."/>
            <person name="Hao Y."/>
            <person name="Huang J."/>
            <person name="Zhao X.-W."/>
            <person name="Ke S."/>
            <person name="Chen Y.-Y."/>
            <person name="Wu W.-L."/>
            <person name="Hsu J.-L."/>
            <person name="Lin Y.-F."/>
            <person name="Huang M.-D."/>
            <person name="Li C.-Y."/>
            <person name="Huang L."/>
            <person name="Wang Z.-W."/>
            <person name="Zhao X."/>
            <person name="Zhong W.-Y."/>
            <person name="Peng D.-H."/>
            <person name="Ahmad S."/>
            <person name="Lan S."/>
            <person name="Zhang J.-S."/>
            <person name="Tsai W.-C."/>
            <person name="Van De Peer Y."/>
            <person name="Liu Z.-J."/>
        </authorList>
    </citation>
    <scope>NUCLEOTIDE SEQUENCE</scope>
    <source>
        <strain evidence="11">SCP</strain>
        <tissue evidence="11">Leaves</tissue>
    </source>
</reference>
<feature type="region of interest" description="Disordered" evidence="10">
    <location>
        <begin position="129"/>
        <end position="153"/>
    </location>
</feature>
<comment type="caution">
    <text evidence="11">The sequence shown here is derived from an EMBL/GenBank/DDBJ whole genome shotgun (WGS) entry which is preliminary data.</text>
</comment>
<evidence type="ECO:0000256" key="1">
    <source>
        <dbReference type="ARBA" id="ARBA00004141"/>
    </source>
</evidence>
<protein>
    <submittedName>
        <fullName evidence="11">Mitochondrial uncoupling protein 1</fullName>
    </submittedName>
</protein>
<evidence type="ECO:0000256" key="10">
    <source>
        <dbReference type="SAM" id="MobiDB-lite"/>
    </source>
</evidence>
<dbReference type="Pfam" id="PF00153">
    <property type="entry name" value="Mito_carr"/>
    <property type="match status" value="1"/>
</dbReference>
<keyword evidence="6" id="KW-1133">Transmembrane helix</keyword>